<dbReference type="PANTHER" id="PTHR43292">
    <property type="entry name" value="ACYL-COA DEHYDROGENASE"/>
    <property type="match status" value="1"/>
</dbReference>
<keyword evidence="3 6" id="KW-0285">Flavoprotein</keyword>
<evidence type="ECO:0000313" key="10">
    <source>
        <dbReference type="EMBL" id="MBL6080568.1"/>
    </source>
</evidence>
<dbReference type="PANTHER" id="PTHR43292:SF3">
    <property type="entry name" value="ACYL-COA DEHYDROGENASE FADE29"/>
    <property type="match status" value="1"/>
</dbReference>
<dbReference type="InterPro" id="IPR009075">
    <property type="entry name" value="AcylCo_DH/oxidase_C"/>
</dbReference>
<evidence type="ECO:0000259" key="8">
    <source>
        <dbReference type="Pfam" id="PF02770"/>
    </source>
</evidence>
<protein>
    <submittedName>
        <fullName evidence="10">Acyl-CoA dehydrogenase family protein</fullName>
    </submittedName>
</protein>
<dbReference type="Proteomes" id="UP000660885">
    <property type="component" value="Unassembled WGS sequence"/>
</dbReference>
<dbReference type="Pfam" id="PF00441">
    <property type="entry name" value="Acyl-CoA_dh_1"/>
    <property type="match status" value="1"/>
</dbReference>
<proteinExistence type="inferred from homology"/>
<feature type="domain" description="Acyl-CoA oxidase/dehydrogenase middle" evidence="8">
    <location>
        <begin position="125"/>
        <end position="219"/>
    </location>
</feature>
<evidence type="ECO:0000256" key="4">
    <source>
        <dbReference type="ARBA" id="ARBA00022827"/>
    </source>
</evidence>
<dbReference type="SUPFAM" id="SSF56645">
    <property type="entry name" value="Acyl-CoA dehydrogenase NM domain-like"/>
    <property type="match status" value="1"/>
</dbReference>
<evidence type="ECO:0000256" key="5">
    <source>
        <dbReference type="ARBA" id="ARBA00023002"/>
    </source>
</evidence>
<comment type="caution">
    <text evidence="10">The sequence shown here is derived from an EMBL/GenBank/DDBJ whole genome shotgun (WGS) entry which is preliminary data.</text>
</comment>
<name>A0ABS1U7D2_9PROT</name>
<dbReference type="Gene3D" id="2.40.110.10">
    <property type="entry name" value="Butyryl-CoA Dehydrogenase, subunit A, domain 2"/>
    <property type="match status" value="1"/>
</dbReference>
<gene>
    <name evidence="10" type="ORF">JMJ56_21355</name>
</gene>
<keyword evidence="5 6" id="KW-0560">Oxidoreductase</keyword>
<dbReference type="InterPro" id="IPR052161">
    <property type="entry name" value="Mycobact_Acyl-CoA_DH"/>
</dbReference>
<evidence type="ECO:0000259" key="9">
    <source>
        <dbReference type="Pfam" id="PF02771"/>
    </source>
</evidence>
<dbReference type="InterPro" id="IPR006091">
    <property type="entry name" value="Acyl-CoA_Oxase/DH_mid-dom"/>
</dbReference>
<organism evidence="10 11">
    <name type="scientific">Belnapia arida</name>
    <dbReference type="NCBI Taxonomy" id="2804533"/>
    <lineage>
        <taxon>Bacteria</taxon>
        <taxon>Pseudomonadati</taxon>
        <taxon>Pseudomonadota</taxon>
        <taxon>Alphaproteobacteria</taxon>
        <taxon>Acetobacterales</taxon>
        <taxon>Roseomonadaceae</taxon>
        <taxon>Belnapia</taxon>
    </lineage>
</organism>
<sequence length="400" mass="45247">MDLRFTDEEIAFRQEVRDFIARELPAETRERMVAGRSPTKQQVVDWQRKLNARGWAAPEWPKEAGGPGWTLAQRYIFREELQQAPAPSPLGFNINMCGPVIIEFGTEEQKKKYLPRMLNLDDWWCQGFSEPGAGSDLAGLKTRAVREGDHYVVNGQKTWTTLAQHADWIFLLVRTDPTAKKQEGISFLLCDMKTPGITVRPIITIEGGHEVNEVFFDDVKIPAENLVGEENHGWDCAKFLLGNERFGQARVGASRERIRRLKVIAQESMDGGRPLMEDPDFRRKVTEIEVELKALEMTVMRVIATESKRKDKKPDPATSVLKIKGTEIQQMCSELLMKAAGPYAWADGDPDEEDGSNEVDVAPDWAFGLAGVYFNWRKQSIYGGSNEIQRNIMAKAFLGL</sequence>
<dbReference type="Pfam" id="PF02771">
    <property type="entry name" value="Acyl-CoA_dh_N"/>
    <property type="match status" value="1"/>
</dbReference>
<dbReference type="Pfam" id="PF02770">
    <property type="entry name" value="Acyl-CoA_dh_M"/>
    <property type="match status" value="1"/>
</dbReference>
<evidence type="ECO:0000313" key="11">
    <source>
        <dbReference type="Proteomes" id="UP000660885"/>
    </source>
</evidence>
<evidence type="ECO:0000256" key="1">
    <source>
        <dbReference type="ARBA" id="ARBA00001974"/>
    </source>
</evidence>
<dbReference type="InterPro" id="IPR037069">
    <property type="entry name" value="AcylCoA_DH/ox_N_sf"/>
</dbReference>
<dbReference type="SUPFAM" id="SSF47203">
    <property type="entry name" value="Acyl-CoA dehydrogenase C-terminal domain-like"/>
    <property type="match status" value="1"/>
</dbReference>
<reference evidence="10 11" key="1">
    <citation type="submission" date="2021-01" db="EMBL/GenBank/DDBJ databases">
        <title>Belnapia mucosa sp. nov. and Belnapia arida sp. nov., isolated from the Tabernas Desert (Almeria, Spain).</title>
        <authorList>
            <person name="Molina-Menor E."/>
            <person name="Vidal-Verdu A."/>
            <person name="Calonge A."/>
            <person name="Satari L."/>
            <person name="Pereto J."/>
            <person name="Porcar M."/>
        </authorList>
    </citation>
    <scope>NUCLEOTIDE SEQUENCE [LARGE SCALE GENOMIC DNA]</scope>
    <source>
        <strain evidence="10 11">T18</strain>
    </source>
</reference>
<comment type="similarity">
    <text evidence="2 6">Belongs to the acyl-CoA dehydrogenase family.</text>
</comment>
<dbReference type="InterPro" id="IPR009100">
    <property type="entry name" value="AcylCoA_DH/oxidase_NM_dom_sf"/>
</dbReference>
<evidence type="ECO:0000256" key="2">
    <source>
        <dbReference type="ARBA" id="ARBA00009347"/>
    </source>
</evidence>
<evidence type="ECO:0000256" key="6">
    <source>
        <dbReference type="RuleBase" id="RU362125"/>
    </source>
</evidence>
<keyword evidence="4 6" id="KW-0274">FAD</keyword>
<dbReference type="Gene3D" id="1.10.540.10">
    <property type="entry name" value="Acyl-CoA dehydrogenase/oxidase, N-terminal domain"/>
    <property type="match status" value="1"/>
</dbReference>
<feature type="domain" description="Acyl-CoA dehydrogenase/oxidase C-terminal" evidence="7">
    <location>
        <begin position="231"/>
        <end position="397"/>
    </location>
</feature>
<accession>A0ABS1U7D2</accession>
<keyword evidence="11" id="KW-1185">Reference proteome</keyword>
<comment type="cofactor">
    <cofactor evidence="1 6">
        <name>FAD</name>
        <dbReference type="ChEBI" id="CHEBI:57692"/>
    </cofactor>
</comment>
<evidence type="ECO:0000259" key="7">
    <source>
        <dbReference type="Pfam" id="PF00441"/>
    </source>
</evidence>
<dbReference type="InterPro" id="IPR013786">
    <property type="entry name" value="AcylCoA_DH/ox_N"/>
</dbReference>
<feature type="domain" description="Acyl-CoA dehydrogenase/oxidase N-terminal" evidence="9">
    <location>
        <begin position="6"/>
        <end position="119"/>
    </location>
</feature>
<dbReference type="EMBL" id="JAETWB010000015">
    <property type="protein sequence ID" value="MBL6080568.1"/>
    <property type="molecule type" value="Genomic_DNA"/>
</dbReference>
<dbReference type="Gene3D" id="1.20.140.10">
    <property type="entry name" value="Butyryl-CoA Dehydrogenase, subunit A, domain 3"/>
    <property type="match status" value="1"/>
</dbReference>
<dbReference type="InterPro" id="IPR036250">
    <property type="entry name" value="AcylCo_DH-like_C"/>
</dbReference>
<evidence type="ECO:0000256" key="3">
    <source>
        <dbReference type="ARBA" id="ARBA00022630"/>
    </source>
</evidence>
<dbReference type="InterPro" id="IPR046373">
    <property type="entry name" value="Acyl-CoA_Oxase/DH_mid-dom_sf"/>
</dbReference>
<dbReference type="RefSeq" id="WP_202833802.1">
    <property type="nucleotide sequence ID" value="NZ_JAETWB010000015.1"/>
</dbReference>